<organism evidence="2">
    <name type="scientific">marine sediment metagenome</name>
    <dbReference type="NCBI Taxonomy" id="412755"/>
    <lineage>
        <taxon>unclassified sequences</taxon>
        <taxon>metagenomes</taxon>
        <taxon>ecological metagenomes</taxon>
    </lineage>
</organism>
<evidence type="ECO:0000313" key="2">
    <source>
        <dbReference type="EMBL" id="GAJ08781.1"/>
    </source>
</evidence>
<accession>X1V7Z8</accession>
<feature type="region of interest" description="Disordered" evidence="1">
    <location>
        <begin position="30"/>
        <end position="53"/>
    </location>
</feature>
<comment type="caution">
    <text evidence="2">The sequence shown here is derived from an EMBL/GenBank/DDBJ whole genome shotgun (WGS) entry which is preliminary data.</text>
</comment>
<evidence type="ECO:0000256" key="1">
    <source>
        <dbReference type="SAM" id="MobiDB-lite"/>
    </source>
</evidence>
<protein>
    <submittedName>
        <fullName evidence="2">Uncharacterized protein</fullName>
    </submittedName>
</protein>
<gene>
    <name evidence="2" type="ORF">S12H4_54258</name>
</gene>
<name>X1V7Z8_9ZZZZ</name>
<sequence length="53" mass="6123">MYPSSSYYPRVNSKIDIMIIYVRELKKGLKDSKKKKEQQVLGDRVNGKNTTSS</sequence>
<proteinExistence type="predicted"/>
<dbReference type="EMBL" id="BARW01034663">
    <property type="protein sequence ID" value="GAJ08781.1"/>
    <property type="molecule type" value="Genomic_DNA"/>
</dbReference>
<dbReference type="AlphaFoldDB" id="X1V7Z8"/>
<reference evidence="2" key="1">
    <citation type="journal article" date="2014" name="Front. Microbiol.">
        <title>High frequency of phylogenetically diverse reductive dehalogenase-homologous genes in deep subseafloor sedimentary metagenomes.</title>
        <authorList>
            <person name="Kawai M."/>
            <person name="Futagami T."/>
            <person name="Toyoda A."/>
            <person name="Takaki Y."/>
            <person name="Nishi S."/>
            <person name="Hori S."/>
            <person name="Arai W."/>
            <person name="Tsubouchi T."/>
            <person name="Morono Y."/>
            <person name="Uchiyama I."/>
            <person name="Ito T."/>
            <person name="Fujiyama A."/>
            <person name="Inagaki F."/>
            <person name="Takami H."/>
        </authorList>
    </citation>
    <scope>NUCLEOTIDE SEQUENCE</scope>
    <source>
        <strain evidence="2">Expedition CK06-06</strain>
    </source>
</reference>